<dbReference type="PANTHER" id="PTHR30160:SF15">
    <property type="entry name" value="GLYCOSYLTRANSFERASE HI_0523-RELATED"/>
    <property type="match status" value="1"/>
</dbReference>
<dbReference type="KEGG" id="emi:Emin_0338"/>
<dbReference type="GO" id="GO:0005829">
    <property type="term" value="C:cytosol"/>
    <property type="evidence" value="ECO:0007669"/>
    <property type="project" value="TreeGrafter"/>
</dbReference>
<dbReference type="STRING" id="445932.Emin_0338"/>
<evidence type="ECO:0000256" key="2">
    <source>
        <dbReference type="ARBA" id="ARBA00022679"/>
    </source>
</evidence>
<dbReference type="InterPro" id="IPR051199">
    <property type="entry name" value="LPS_LOS_Heptosyltrfase"/>
</dbReference>
<evidence type="ECO:0000313" key="4">
    <source>
        <dbReference type="Proteomes" id="UP000001029"/>
    </source>
</evidence>
<dbReference type="SUPFAM" id="SSF53756">
    <property type="entry name" value="UDP-Glycosyltransferase/glycogen phosphorylase"/>
    <property type="match status" value="1"/>
</dbReference>
<accession>B2KB75</accession>
<proteinExistence type="predicted"/>
<dbReference type="CAZy" id="GT9">
    <property type="family name" value="Glycosyltransferase Family 9"/>
</dbReference>
<keyword evidence="2 3" id="KW-0808">Transferase</keyword>
<evidence type="ECO:0000313" key="3">
    <source>
        <dbReference type="EMBL" id="ACC97897.1"/>
    </source>
</evidence>
<dbReference type="HOGENOM" id="CLU_056162_0_0_0"/>
<dbReference type="OrthoDB" id="9797795at2"/>
<dbReference type="PANTHER" id="PTHR30160">
    <property type="entry name" value="TETRAACYLDISACCHARIDE 4'-KINASE-RELATED"/>
    <property type="match status" value="1"/>
</dbReference>
<dbReference type="Gene3D" id="3.40.50.2000">
    <property type="entry name" value="Glycogen Phosphorylase B"/>
    <property type="match status" value="2"/>
</dbReference>
<protein>
    <submittedName>
        <fullName evidence="3">ADP-heptose:LPS heptosyltransferase</fullName>
    </submittedName>
</protein>
<dbReference type="EMBL" id="CP001055">
    <property type="protein sequence ID" value="ACC97897.1"/>
    <property type="molecule type" value="Genomic_DNA"/>
</dbReference>
<dbReference type="RefSeq" id="WP_012414512.1">
    <property type="nucleotide sequence ID" value="NC_010644.1"/>
</dbReference>
<keyword evidence="4" id="KW-1185">Reference proteome</keyword>
<dbReference type="AlphaFoldDB" id="B2KB75"/>
<name>B2KB75_ELUMP</name>
<dbReference type="Proteomes" id="UP000001029">
    <property type="component" value="Chromosome"/>
</dbReference>
<evidence type="ECO:0000256" key="1">
    <source>
        <dbReference type="ARBA" id="ARBA00022676"/>
    </source>
</evidence>
<keyword evidence="1" id="KW-0328">Glycosyltransferase</keyword>
<organism evidence="3 4">
    <name type="scientific">Elusimicrobium minutum (strain Pei191)</name>
    <dbReference type="NCBI Taxonomy" id="445932"/>
    <lineage>
        <taxon>Bacteria</taxon>
        <taxon>Pseudomonadati</taxon>
        <taxon>Elusimicrobiota</taxon>
        <taxon>Elusimicrobia</taxon>
        <taxon>Elusimicrobiales</taxon>
        <taxon>Elusimicrobiaceae</taxon>
        <taxon>Elusimicrobium</taxon>
    </lineage>
</organism>
<dbReference type="InterPro" id="IPR002201">
    <property type="entry name" value="Glyco_trans_9"/>
</dbReference>
<dbReference type="GO" id="GO:0009244">
    <property type="term" value="P:lipopolysaccharide core region biosynthetic process"/>
    <property type="evidence" value="ECO:0007669"/>
    <property type="project" value="TreeGrafter"/>
</dbReference>
<dbReference type="GO" id="GO:0008713">
    <property type="term" value="F:ADP-heptose-lipopolysaccharide heptosyltransferase activity"/>
    <property type="evidence" value="ECO:0007669"/>
    <property type="project" value="TreeGrafter"/>
</dbReference>
<gene>
    <name evidence="3" type="ordered locus">Emin_0338</name>
</gene>
<sequence>MKNISDIKNLKNILILRGEGSLGDAILSSCCYREYKKANPELKISVACYGSATAYLQNNKYIDVIYKIPARRVIRPNQRWIGLILLGLRLRIKNFDLIIDSSAKDFLNWRLFKLLAGRGREINASCLSGDFFKKPFHAQELEKEIAKLLIKHDIDSSYDLPVEPETEQKINSLLEEKGISEYILLNLFGSIEARSFNQETFDKITKQIITKNPNAQIVIPGMPAQIERVKTWAQIKNSFLFKTANVFELFELIKRSSLVITPDTAIIHIASGYKIKTIGFYNAYSAYNAPYNTQSKIVITDKNSVNNFKTQDFTLAYEQI</sequence>
<reference evidence="3 4" key="1">
    <citation type="journal article" date="2009" name="Appl. Environ. Microbiol.">
        <title>Genomic analysis of 'Elusimicrobium minutum,' the first cultivated representative of the phylum 'Elusimicrobia' (formerly termite group 1).</title>
        <authorList>
            <person name="Herlemann D.P.R."/>
            <person name="Geissinger O."/>
            <person name="Ikeda-Ohtsubo W."/>
            <person name="Kunin V."/>
            <person name="Sun H."/>
            <person name="Lapidus A."/>
            <person name="Hugenholtz P."/>
            <person name="Brune A."/>
        </authorList>
    </citation>
    <scope>NUCLEOTIDE SEQUENCE [LARGE SCALE GENOMIC DNA]</scope>
    <source>
        <strain evidence="3 4">Pei191</strain>
    </source>
</reference>
<dbReference type="Pfam" id="PF01075">
    <property type="entry name" value="Glyco_transf_9"/>
    <property type="match status" value="1"/>
</dbReference>